<keyword evidence="2" id="KW-0812">Transmembrane</keyword>
<name>A0A137NSX1_CONC2</name>
<protein>
    <recommendedName>
        <fullName evidence="5">Protein YOP1</fullName>
    </recommendedName>
</protein>
<keyword evidence="2" id="KW-0472">Membrane</keyword>
<proteinExistence type="predicted"/>
<dbReference type="EMBL" id="KQ964802">
    <property type="protein sequence ID" value="KXN65877.1"/>
    <property type="molecule type" value="Genomic_DNA"/>
</dbReference>
<gene>
    <name evidence="3" type="ORF">CONCODRAFT_12418</name>
</gene>
<organism evidence="3 4">
    <name type="scientific">Conidiobolus coronatus (strain ATCC 28846 / CBS 209.66 / NRRL 28638)</name>
    <name type="common">Delacroixia coronata</name>
    <dbReference type="NCBI Taxonomy" id="796925"/>
    <lineage>
        <taxon>Eukaryota</taxon>
        <taxon>Fungi</taxon>
        <taxon>Fungi incertae sedis</taxon>
        <taxon>Zoopagomycota</taxon>
        <taxon>Entomophthoromycotina</taxon>
        <taxon>Entomophthoromycetes</taxon>
        <taxon>Entomophthorales</taxon>
        <taxon>Ancylistaceae</taxon>
        <taxon>Conidiobolus</taxon>
    </lineage>
</organism>
<keyword evidence="2" id="KW-1133">Transmembrane helix</keyword>
<sequence length="278" mass="32629">MCSTLMWSLIRLSFALIKPGFKTYQKLKLRTLTREEMRKDLKFYAALGFFLYFDFMTWLLFNWLPLINMFKTVAFFVIFNDKNEVYLTLYDDLIHNILSKSENRIINRVNGIKSFAKDYAKEKALILVQILAKTTELVFKNLVAFAISQYQEYKEKNPSSYKDVEFVQKLTQWYDTWSNLSTSTRGNNQTSAHDEQHQKQSKTFKFTENKVKVNPASHESDSFVFNKEEIEVLAKATSSSSSPETLHKDYDIEFEPITTKQKPLHTLHSTQLKQQLTS</sequence>
<dbReference type="AlphaFoldDB" id="A0A137NSX1"/>
<evidence type="ECO:0000313" key="4">
    <source>
        <dbReference type="Proteomes" id="UP000070444"/>
    </source>
</evidence>
<keyword evidence="4" id="KW-1185">Reference proteome</keyword>
<evidence type="ECO:0000256" key="2">
    <source>
        <dbReference type="SAM" id="Phobius"/>
    </source>
</evidence>
<accession>A0A137NSX1</accession>
<dbReference type="OrthoDB" id="434647at2759"/>
<dbReference type="Pfam" id="PF03134">
    <property type="entry name" value="TB2_DP1_HVA22"/>
    <property type="match status" value="1"/>
</dbReference>
<evidence type="ECO:0000256" key="1">
    <source>
        <dbReference type="SAM" id="MobiDB-lite"/>
    </source>
</evidence>
<feature type="transmembrane region" description="Helical" evidence="2">
    <location>
        <begin position="43"/>
        <end position="61"/>
    </location>
</feature>
<dbReference type="InterPro" id="IPR004345">
    <property type="entry name" value="TB2_DP1_HVA22"/>
</dbReference>
<reference evidence="3 4" key="1">
    <citation type="journal article" date="2015" name="Genome Biol. Evol.">
        <title>Phylogenomic analyses indicate that early fungi evolved digesting cell walls of algal ancestors of land plants.</title>
        <authorList>
            <person name="Chang Y."/>
            <person name="Wang S."/>
            <person name="Sekimoto S."/>
            <person name="Aerts A.L."/>
            <person name="Choi C."/>
            <person name="Clum A."/>
            <person name="LaButti K.M."/>
            <person name="Lindquist E.A."/>
            <person name="Yee Ngan C."/>
            <person name="Ohm R.A."/>
            <person name="Salamov A.A."/>
            <person name="Grigoriev I.V."/>
            <person name="Spatafora J.W."/>
            <person name="Berbee M.L."/>
        </authorList>
    </citation>
    <scope>NUCLEOTIDE SEQUENCE [LARGE SCALE GENOMIC DNA]</scope>
    <source>
        <strain evidence="3 4">NRRL 28638</strain>
    </source>
</reference>
<evidence type="ECO:0008006" key="5">
    <source>
        <dbReference type="Google" id="ProtNLM"/>
    </source>
</evidence>
<evidence type="ECO:0000313" key="3">
    <source>
        <dbReference type="EMBL" id="KXN65877.1"/>
    </source>
</evidence>
<feature type="region of interest" description="Disordered" evidence="1">
    <location>
        <begin position="184"/>
        <end position="209"/>
    </location>
</feature>
<dbReference type="Proteomes" id="UP000070444">
    <property type="component" value="Unassembled WGS sequence"/>
</dbReference>